<protein>
    <submittedName>
        <fullName evidence="1">Uncharacterized protein</fullName>
    </submittedName>
</protein>
<evidence type="ECO:0000313" key="1">
    <source>
        <dbReference type="EMBL" id="RDY00141.1"/>
    </source>
</evidence>
<reference evidence="1" key="1">
    <citation type="submission" date="2018-05" db="EMBL/GenBank/DDBJ databases">
        <title>Draft genome of Mucuna pruriens seed.</title>
        <authorList>
            <person name="Nnadi N.E."/>
            <person name="Vos R."/>
            <person name="Hasami M.H."/>
            <person name="Devisetty U.K."/>
            <person name="Aguiy J.C."/>
        </authorList>
    </citation>
    <scope>NUCLEOTIDE SEQUENCE [LARGE SCALE GENOMIC DNA]</scope>
    <source>
        <strain evidence="1">JCA_2017</strain>
    </source>
</reference>
<comment type="caution">
    <text evidence="1">The sequence shown here is derived from an EMBL/GenBank/DDBJ whole genome shotgun (WGS) entry which is preliminary data.</text>
</comment>
<keyword evidence="2" id="KW-1185">Reference proteome</keyword>
<dbReference type="EMBL" id="QJKJ01003063">
    <property type="protein sequence ID" value="RDY00141.1"/>
    <property type="molecule type" value="Genomic_DNA"/>
</dbReference>
<gene>
    <name evidence="1" type="ORF">CR513_16717</name>
</gene>
<evidence type="ECO:0000313" key="2">
    <source>
        <dbReference type="Proteomes" id="UP000257109"/>
    </source>
</evidence>
<name>A0A371HBG5_MUCPR</name>
<accession>A0A371HBG5</accession>
<proteinExistence type="predicted"/>
<feature type="non-terminal residue" evidence="1">
    <location>
        <position position="1"/>
    </location>
</feature>
<dbReference type="AlphaFoldDB" id="A0A371HBG5"/>
<organism evidence="1 2">
    <name type="scientific">Mucuna pruriens</name>
    <name type="common">Velvet bean</name>
    <name type="synonym">Dolichos pruriens</name>
    <dbReference type="NCBI Taxonomy" id="157652"/>
    <lineage>
        <taxon>Eukaryota</taxon>
        <taxon>Viridiplantae</taxon>
        <taxon>Streptophyta</taxon>
        <taxon>Embryophyta</taxon>
        <taxon>Tracheophyta</taxon>
        <taxon>Spermatophyta</taxon>
        <taxon>Magnoliopsida</taxon>
        <taxon>eudicotyledons</taxon>
        <taxon>Gunneridae</taxon>
        <taxon>Pentapetalae</taxon>
        <taxon>rosids</taxon>
        <taxon>fabids</taxon>
        <taxon>Fabales</taxon>
        <taxon>Fabaceae</taxon>
        <taxon>Papilionoideae</taxon>
        <taxon>50 kb inversion clade</taxon>
        <taxon>NPAAA clade</taxon>
        <taxon>indigoferoid/millettioid clade</taxon>
        <taxon>Phaseoleae</taxon>
        <taxon>Mucuna</taxon>
    </lineage>
</organism>
<dbReference type="Proteomes" id="UP000257109">
    <property type="component" value="Unassembled WGS sequence"/>
</dbReference>
<sequence length="105" mass="12180">MKNFEMKDLGETFFVLDIQILRDHSQESLMYTQVCTRFDIAFVVGVLGRKVPLKPNNGTQSKEVALVSFTNKVVPKIHDLLTVFEKLHADNKEMQLEMRLRINEI</sequence>